<dbReference type="Gene3D" id="1.10.12.10">
    <property type="entry name" value="Lyase 2-enoyl-coa Hydratase, Chain A, domain 2"/>
    <property type="match status" value="1"/>
</dbReference>
<gene>
    <name evidence="2" type="ORF">LZ495_42405</name>
</gene>
<evidence type="ECO:0000256" key="1">
    <source>
        <dbReference type="ARBA" id="ARBA00005254"/>
    </source>
</evidence>
<name>A0AA41QAP3_9ACTN</name>
<dbReference type="InterPro" id="IPR029045">
    <property type="entry name" value="ClpP/crotonase-like_dom_sf"/>
</dbReference>
<dbReference type="Pfam" id="PF00378">
    <property type="entry name" value="ECH_1"/>
    <property type="match status" value="1"/>
</dbReference>
<dbReference type="EMBL" id="JAKFHA010000062">
    <property type="protein sequence ID" value="MCF2533841.1"/>
    <property type="molecule type" value="Genomic_DNA"/>
</dbReference>
<reference evidence="2" key="1">
    <citation type="submission" date="2022-01" db="EMBL/GenBank/DDBJ databases">
        <title>Genome-Based Taxonomic Classification of the Phylum Actinobacteria.</title>
        <authorList>
            <person name="Gao Y."/>
        </authorList>
    </citation>
    <scope>NUCLEOTIDE SEQUENCE</scope>
    <source>
        <strain evidence="2">KLBMP 8922</strain>
    </source>
</reference>
<evidence type="ECO:0000313" key="3">
    <source>
        <dbReference type="Proteomes" id="UP001165378"/>
    </source>
</evidence>
<organism evidence="2 3">
    <name type="scientific">Yinghuangia soli</name>
    <dbReference type="NCBI Taxonomy" id="2908204"/>
    <lineage>
        <taxon>Bacteria</taxon>
        <taxon>Bacillati</taxon>
        <taxon>Actinomycetota</taxon>
        <taxon>Actinomycetes</taxon>
        <taxon>Kitasatosporales</taxon>
        <taxon>Streptomycetaceae</taxon>
        <taxon>Yinghuangia</taxon>
    </lineage>
</organism>
<dbReference type="Proteomes" id="UP001165378">
    <property type="component" value="Unassembled WGS sequence"/>
</dbReference>
<comment type="similarity">
    <text evidence="1">Belongs to the enoyl-CoA hydratase/isomerase family.</text>
</comment>
<dbReference type="PANTHER" id="PTHR43802">
    <property type="entry name" value="ENOYL-COA HYDRATASE"/>
    <property type="match status" value="1"/>
</dbReference>
<dbReference type="GO" id="GO:0003824">
    <property type="term" value="F:catalytic activity"/>
    <property type="evidence" value="ECO:0007669"/>
    <property type="project" value="UniProtKB-ARBA"/>
</dbReference>
<dbReference type="CDD" id="cd06558">
    <property type="entry name" value="crotonase-like"/>
    <property type="match status" value="1"/>
</dbReference>
<dbReference type="NCBIfam" id="NF005864">
    <property type="entry name" value="PRK07799.1"/>
    <property type="match status" value="1"/>
</dbReference>
<sequence length="269" mass="28825">MAANPHLLVERRDGTLLVTLNRPEAKNAFSLPMLVGLYDAWLEADADDDIYSIVLTGAGGVFCAGMDLKALAGADMADGDTAVYRERMAADKDLHWKAMLRHHRPRKPLIAAVEGFCVAGGTEILQGTDIRVAGDTAVFAIAEVQRGLFPLGGSTVRLQRQIGYTNAMEMLLTGRRYTAEEAREIGLIGRVVPAGTAVDAALEIAAIINGNGPLAVEAVKRSIIETADLSESDALKRELEIGQPIFGTADAKEGPTAFAQKRKPVFRRA</sequence>
<comment type="caution">
    <text evidence="2">The sequence shown here is derived from an EMBL/GenBank/DDBJ whole genome shotgun (WGS) entry which is preliminary data.</text>
</comment>
<dbReference type="InterPro" id="IPR014748">
    <property type="entry name" value="Enoyl-CoA_hydra_C"/>
</dbReference>
<dbReference type="RefSeq" id="WP_235058604.1">
    <property type="nucleotide sequence ID" value="NZ_JAKFHA010000062.1"/>
</dbReference>
<proteinExistence type="inferred from homology"/>
<dbReference type="AlphaFoldDB" id="A0AA41QAP3"/>
<accession>A0AA41QAP3</accession>
<keyword evidence="3" id="KW-1185">Reference proteome</keyword>
<protein>
    <submittedName>
        <fullName evidence="2">Crotonase/enoyl-CoA hydratase family protein</fullName>
    </submittedName>
</protein>
<dbReference type="PANTHER" id="PTHR43802:SF1">
    <property type="entry name" value="IP11341P-RELATED"/>
    <property type="match status" value="1"/>
</dbReference>
<dbReference type="SUPFAM" id="SSF52096">
    <property type="entry name" value="ClpP/crotonase"/>
    <property type="match status" value="1"/>
</dbReference>
<evidence type="ECO:0000313" key="2">
    <source>
        <dbReference type="EMBL" id="MCF2533841.1"/>
    </source>
</evidence>
<dbReference type="InterPro" id="IPR001753">
    <property type="entry name" value="Enoyl-CoA_hydra/iso"/>
</dbReference>
<dbReference type="Gene3D" id="3.90.226.10">
    <property type="entry name" value="2-enoyl-CoA Hydratase, Chain A, domain 1"/>
    <property type="match status" value="1"/>
</dbReference>